<dbReference type="Proteomes" id="UP000499080">
    <property type="component" value="Unassembled WGS sequence"/>
</dbReference>
<protein>
    <submittedName>
        <fullName evidence="1">Uncharacterized protein</fullName>
    </submittedName>
</protein>
<keyword evidence="2" id="KW-1185">Reference proteome</keyword>
<evidence type="ECO:0000313" key="2">
    <source>
        <dbReference type="Proteomes" id="UP000499080"/>
    </source>
</evidence>
<sequence>MYSSAGFLFFFASTFFQDFFFISFLEYPGNASLSSVPITSHSKIAITQKNNARDKRHKQTKYVKDFIIQRSAQLRSGGVEFAFRIRNASIGLSQPGWSFTPTSSPAITFPLGAGK</sequence>
<dbReference type="EMBL" id="BGPR01008079">
    <property type="protein sequence ID" value="GBN31430.1"/>
    <property type="molecule type" value="Genomic_DNA"/>
</dbReference>
<dbReference type="AlphaFoldDB" id="A0A4Y2MYK3"/>
<comment type="caution">
    <text evidence="1">The sequence shown here is derived from an EMBL/GenBank/DDBJ whole genome shotgun (WGS) entry which is preliminary data.</text>
</comment>
<name>A0A4Y2MYK3_ARAVE</name>
<reference evidence="1 2" key="1">
    <citation type="journal article" date="2019" name="Sci. Rep.">
        <title>Orb-weaving spider Araneus ventricosus genome elucidates the spidroin gene catalogue.</title>
        <authorList>
            <person name="Kono N."/>
            <person name="Nakamura H."/>
            <person name="Ohtoshi R."/>
            <person name="Moran D.A.P."/>
            <person name="Shinohara A."/>
            <person name="Yoshida Y."/>
            <person name="Fujiwara M."/>
            <person name="Mori M."/>
            <person name="Tomita M."/>
            <person name="Arakawa K."/>
        </authorList>
    </citation>
    <scope>NUCLEOTIDE SEQUENCE [LARGE SCALE GENOMIC DNA]</scope>
</reference>
<accession>A0A4Y2MYK3</accession>
<evidence type="ECO:0000313" key="1">
    <source>
        <dbReference type="EMBL" id="GBN31430.1"/>
    </source>
</evidence>
<organism evidence="1 2">
    <name type="scientific">Araneus ventricosus</name>
    <name type="common">Orbweaver spider</name>
    <name type="synonym">Epeira ventricosa</name>
    <dbReference type="NCBI Taxonomy" id="182803"/>
    <lineage>
        <taxon>Eukaryota</taxon>
        <taxon>Metazoa</taxon>
        <taxon>Ecdysozoa</taxon>
        <taxon>Arthropoda</taxon>
        <taxon>Chelicerata</taxon>
        <taxon>Arachnida</taxon>
        <taxon>Araneae</taxon>
        <taxon>Araneomorphae</taxon>
        <taxon>Entelegynae</taxon>
        <taxon>Araneoidea</taxon>
        <taxon>Araneidae</taxon>
        <taxon>Araneus</taxon>
    </lineage>
</organism>
<gene>
    <name evidence="1" type="ORF">AVEN_84787_1</name>
</gene>
<proteinExistence type="predicted"/>